<name>A0ABP6MIM7_9ACTN</name>
<dbReference type="InterPro" id="IPR051534">
    <property type="entry name" value="CBASS_pafABC_assoc_protein"/>
</dbReference>
<evidence type="ECO:0000259" key="3">
    <source>
        <dbReference type="Pfam" id="PF25583"/>
    </source>
</evidence>
<gene>
    <name evidence="4" type="ORF">GCM10010466_01210</name>
</gene>
<feature type="region of interest" description="Disordered" evidence="1">
    <location>
        <begin position="324"/>
        <end position="351"/>
    </location>
</feature>
<evidence type="ECO:0000256" key="1">
    <source>
        <dbReference type="SAM" id="MobiDB-lite"/>
    </source>
</evidence>
<organism evidence="4 5">
    <name type="scientific">Planomonospora alba</name>
    <dbReference type="NCBI Taxonomy" id="161354"/>
    <lineage>
        <taxon>Bacteria</taxon>
        <taxon>Bacillati</taxon>
        <taxon>Actinomycetota</taxon>
        <taxon>Actinomycetes</taxon>
        <taxon>Streptosporangiales</taxon>
        <taxon>Streptosporangiaceae</taxon>
        <taxon>Planomonospora</taxon>
    </lineage>
</organism>
<dbReference type="Proteomes" id="UP001500320">
    <property type="component" value="Unassembled WGS sequence"/>
</dbReference>
<feature type="domain" description="WYL" evidence="2">
    <location>
        <begin position="147"/>
        <end position="212"/>
    </location>
</feature>
<proteinExistence type="predicted"/>
<dbReference type="PROSITE" id="PS52050">
    <property type="entry name" value="WYL"/>
    <property type="match status" value="1"/>
</dbReference>
<keyword evidence="5" id="KW-1185">Reference proteome</keyword>
<dbReference type="PANTHER" id="PTHR34580">
    <property type="match status" value="1"/>
</dbReference>
<evidence type="ECO:0000259" key="2">
    <source>
        <dbReference type="Pfam" id="PF13280"/>
    </source>
</evidence>
<dbReference type="RefSeq" id="WP_344854640.1">
    <property type="nucleotide sequence ID" value="NZ_BAAAUT010000001.1"/>
</dbReference>
<dbReference type="Pfam" id="PF13280">
    <property type="entry name" value="WYL"/>
    <property type="match status" value="1"/>
</dbReference>
<protein>
    <submittedName>
        <fullName evidence="4">YafY family protein</fullName>
    </submittedName>
</protein>
<evidence type="ECO:0000313" key="4">
    <source>
        <dbReference type="EMBL" id="GAA3113876.1"/>
    </source>
</evidence>
<evidence type="ECO:0000313" key="5">
    <source>
        <dbReference type="Proteomes" id="UP001500320"/>
    </source>
</evidence>
<feature type="domain" description="WCX" evidence="3">
    <location>
        <begin position="246"/>
        <end position="317"/>
    </location>
</feature>
<comment type="caution">
    <text evidence="4">The sequence shown here is derived from an EMBL/GenBank/DDBJ whole genome shotgun (WGS) entry which is preliminary data.</text>
</comment>
<dbReference type="InterPro" id="IPR057727">
    <property type="entry name" value="WCX_dom"/>
</dbReference>
<dbReference type="PANTHER" id="PTHR34580:SF3">
    <property type="entry name" value="PROTEIN PAFB"/>
    <property type="match status" value="1"/>
</dbReference>
<reference evidence="5" key="1">
    <citation type="journal article" date="2019" name="Int. J. Syst. Evol. Microbiol.">
        <title>The Global Catalogue of Microorganisms (GCM) 10K type strain sequencing project: providing services to taxonomists for standard genome sequencing and annotation.</title>
        <authorList>
            <consortium name="The Broad Institute Genomics Platform"/>
            <consortium name="The Broad Institute Genome Sequencing Center for Infectious Disease"/>
            <person name="Wu L."/>
            <person name="Ma J."/>
        </authorList>
    </citation>
    <scope>NUCLEOTIDE SEQUENCE [LARGE SCALE GENOMIC DNA]</scope>
    <source>
        <strain evidence="5">JCM 9373</strain>
    </source>
</reference>
<accession>A0ABP6MIM7</accession>
<dbReference type="InterPro" id="IPR026881">
    <property type="entry name" value="WYL_dom"/>
</dbReference>
<sequence length="351" mass="38086">MSRRKTERLLNLVICLLATRRPLSAEQIRQAVPGYDSANDEAFQRMFERDKNELREIGIPIEVHKDPWEEDPGYRIVRQAYELPEITLEPDEAAVVGLAARVWQRASLAEAASGALLKLRAGGVDADETGGLLGGALELRVDTQDPAFPALWEAVRDRRPVRFPYRVAAGESVLTRTVEPWGVVSRRGRWYVVGHDRDRDAPRVFRLSRITGPVVAAGRPGTVTVPEGVDIRAMAAPREDGPLTERTAAVRVREGTCQGLRQAAKAVRPAGGGWDELEIAFTDPERLAGWVAGFAADAEVLGPPDAREAVICRLKGVLAWDADGAREDGGTAGEAVRGAAPADGRGAVNDR</sequence>
<dbReference type="Pfam" id="PF25583">
    <property type="entry name" value="WCX"/>
    <property type="match status" value="1"/>
</dbReference>
<dbReference type="EMBL" id="BAAAUT010000001">
    <property type="protein sequence ID" value="GAA3113876.1"/>
    <property type="molecule type" value="Genomic_DNA"/>
</dbReference>